<dbReference type="GO" id="GO:0005634">
    <property type="term" value="C:nucleus"/>
    <property type="evidence" value="ECO:0007669"/>
    <property type="project" value="TreeGrafter"/>
</dbReference>
<proteinExistence type="predicted"/>
<organism evidence="1 2">
    <name type="scientific">Blumeria graminis f. sp. triticale</name>
    <dbReference type="NCBI Taxonomy" id="1689686"/>
    <lineage>
        <taxon>Eukaryota</taxon>
        <taxon>Fungi</taxon>
        <taxon>Dikarya</taxon>
        <taxon>Ascomycota</taxon>
        <taxon>Pezizomycotina</taxon>
        <taxon>Leotiomycetes</taxon>
        <taxon>Erysiphales</taxon>
        <taxon>Erysiphaceae</taxon>
        <taxon>Blumeria</taxon>
    </lineage>
</organism>
<dbReference type="PANTHER" id="PTHR28086">
    <property type="entry name" value="UPF0662 PROTEIN YPL260W"/>
    <property type="match status" value="1"/>
</dbReference>
<evidence type="ECO:0000313" key="2">
    <source>
        <dbReference type="Proteomes" id="UP000683417"/>
    </source>
</evidence>
<dbReference type="GO" id="GO:0005737">
    <property type="term" value="C:cytoplasm"/>
    <property type="evidence" value="ECO:0007669"/>
    <property type="project" value="TreeGrafter"/>
</dbReference>
<dbReference type="EMBL" id="CAJHIT010000009">
    <property type="protein sequence ID" value="CAD6505217.1"/>
    <property type="molecule type" value="Genomic_DNA"/>
</dbReference>
<dbReference type="Pfam" id="PF10303">
    <property type="entry name" value="DUF2408"/>
    <property type="match status" value="2"/>
</dbReference>
<protein>
    <submittedName>
        <fullName evidence="1">BgTH12-00710</fullName>
    </submittedName>
</protein>
<comment type="caution">
    <text evidence="1">The sequence shown here is derived from an EMBL/GenBank/DDBJ whole genome shotgun (WGS) entry which is preliminary data.</text>
</comment>
<dbReference type="InterPro" id="IPR018810">
    <property type="entry name" value="UPF0662"/>
</dbReference>
<dbReference type="AlphaFoldDB" id="A0A9W4DB60"/>
<dbReference type="PANTHER" id="PTHR28086:SF1">
    <property type="entry name" value="CU(2+) SUPPRESSING AND BLEOMYCIN SENSITIVE PROTEIN 1"/>
    <property type="match status" value="1"/>
</dbReference>
<reference evidence="1" key="1">
    <citation type="submission" date="2020-10" db="EMBL/GenBank/DDBJ databases">
        <authorList>
            <person name="Muller C M."/>
        </authorList>
    </citation>
    <scope>NUCLEOTIDE SEQUENCE</scope>
    <source>
        <strain evidence="1">THUN-12</strain>
    </source>
</reference>
<evidence type="ECO:0000313" key="1">
    <source>
        <dbReference type="EMBL" id="CAD6505217.1"/>
    </source>
</evidence>
<accession>A0A9W4DB60</accession>
<dbReference type="Proteomes" id="UP000683417">
    <property type="component" value="Unassembled WGS sequence"/>
</dbReference>
<gene>
    <name evidence="1" type="ORF">BGTH12_LOCUS6575</name>
</gene>
<sequence length="448" mass="51846">MTDTPSFPLPLDSREQDILENLRHLRDELTLLKQDRSTYIKSADVISIYDRTVEQVHFLNEIRITKPTEQNQVDRMLDCCFQLLSLFFMTIGRNNEAPAAYALTSTIKRLLDHLTEAEIYSAKDLSHISSTLEKLQTVVENSDESHSQNLITLLTNRINLCKNSLSSLKIRLSYLDDELLTVHEKLISILRLLSSANTRKVFSKTEVEKLQYQLREIKKNKKIENFTNPIDKAPRGREEIFFLVEKCSIWADITLERTVILFSKGEIPEGFNTTYLSLVDIRNELAKLSLTQAWSLRETDLYDYQRQLDKIDESRINGNFYSIEGNAADLYVQRTFLYLIRRSYAYIYYLMVASEPVSEGLLPVYNQLQTLRRCLREVKKSGGVGSPRELYPYTMKLDSLDSLRTNGKFLVGNEIPDGQECVNNLLSECCDLRHQLQLEAEKVAERKP</sequence>
<name>A0A9W4DB60_BLUGR</name>